<gene>
    <name evidence="1" type="ORF">BI308_06510</name>
</gene>
<dbReference type="EMBL" id="MLAW01000007">
    <property type="protein sequence ID" value="OJJ26491.1"/>
    <property type="molecule type" value="Genomic_DNA"/>
</dbReference>
<evidence type="ECO:0000313" key="2">
    <source>
        <dbReference type="Proteomes" id="UP000183940"/>
    </source>
</evidence>
<reference evidence="1" key="1">
    <citation type="submission" date="2016-10" db="EMBL/GenBank/DDBJ databases">
        <title>CRISPR-Cas defence system in Roseofilum reptotaenium: evidence of a bacteriophage-cyanobacterium arms race in the coral black band disease.</title>
        <authorList>
            <person name="Buerger P."/>
            <person name="Wood-Charlson E.M."/>
            <person name="Weynberg K.D."/>
            <person name="Willis B."/>
            <person name="Van Oppen M.J."/>
        </authorList>
    </citation>
    <scope>NUCLEOTIDE SEQUENCE [LARGE SCALE GENOMIC DNA]</scope>
    <source>
        <strain evidence="1">AO1-A</strain>
    </source>
</reference>
<name>A0A1L9QUY3_9CYAN</name>
<dbReference type="Proteomes" id="UP000183940">
    <property type="component" value="Unassembled WGS sequence"/>
</dbReference>
<evidence type="ECO:0000313" key="1">
    <source>
        <dbReference type="EMBL" id="OJJ26491.1"/>
    </source>
</evidence>
<organism evidence="1 2">
    <name type="scientific">Roseofilum reptotaenium AO1-A</name>
    <dbReference type="NCBI Taxonomy" id="1925591"/>
    <lineage>
        <taxon>Bacteria</taxon>
        <taxon>Bacillati</taxon>
        <taxon>Cyanobacteriota</taxon>
        <taxon>Cyanophyceae</taxon>
        <taxon>Desertifilales</taxon>
        <taxon>Desertifilaceae</taxon>
        <taxon>Roseofilum</taxon>
    </lineage>
</organism>
<protein>
    <submittedName>
        <fullName evidence="1">Uncharacterized protein</fullName>
    </submittedName>
</protein>
<dbReference type="AlphaFoldDB" id="A0A1L9QUY3"/>
<sequence>MRDNAGALQLHQNELCKRCFAIKMKKKSVTVQILETDYEFLDKYCPMELGIPRATWIAGLVRKEVKRIQQQEQQATVTQ</sequence>
<accession>A0A1L9QUY3</accession>
<keyword evidence="2" id="KW-1185">Reference proteome</keyword>
<proteinExistence type="predicted"/>
<comment type="caution">
    <text evidence="1">The sequence shown here is derived from an EMBL/GenBank/DDBJ whole genome shotgun (WGS) entry which is preliminary data.</text>
</comment>